<evidence type="ECO:0000313" key="2">
    <source>
        <dbReference type="EMBL" id="SCG15532.1"/>
    </source>
</evidence>
<dbReference type="Proteomes" id="UP000198251">
    <property type="component" value="Chromosome I"/>
</dbReference>
<dbReference type="EMBL" id="LT607733">
    <property type="protein sequence ID" value="SCG15532.1"/>
    <property type="molecule type" value="Genomic_DNA"/>
</dbReference>
<feature type="compositionally biased region" description="Polar residues" evidence="1">
    <location>
        <begin position="1"/>
        <end position="10"/>
    </location>
</feature>
<dbReference type="InterPro" id="IPR056927">
    <property type="entry name" value="Phage_TAC"/>
</dbReference>
<organism evidence="2 3">
    <name type="scientific">Micromonospora echinofusca</name>
    <dbReference type="NCBI Taxonomy" id="47858"/>
    <lineage>
        <taxon>Bacteria</taxon>
        <taxon>Bacillati</taxon>
        <taxon>Actinomycetota</taxon>
        <taxon>Actinomycetes</taxon>
        <taxon>Micromonosporales</taxon>
        <taxon>Micromonosporaceae</taxon>
        <taxon>Micromonospora</taxon>
    </lineage>
</organism>
<evidence type="ECO:0000256" key="1">
    <source>
        <dbReference type="SAM" id="MobiDB-lite"/>
    </source>
</evidence>
<feature type="region of interest" description="Disordered" evidence="1">
    <location>
        <begin position="1"/>
        <end position="20"/>
    </location>
</feature>
<keyword evidence="3" id="KW-1185">Reference proteome</keyword>
<accession>A0A1C5G7I7</accession>
<dbReference type="Pfam" id="PF23781">
    <property type="entry name" value="Phage_TAC_16"/>
    <property type="match status" value="1"/>
</dbReference>
<evidence type="ECO:0000313" key="3">
    <source>
        <dbReference type="Proteomes" id="UP000198251"/>
    </source>
</evidence>
<dbReference type="GeneID" id="95801606"/>
<name>A0A1C5G7I7_MICEH</name>
<protein>
    <submittedName>
        <fullName evidence="2">Uncharacterized protein</fullName>
    </submittedName>
</protein>
<reference evidence="2 3" key="1">
    <citation type="submission" date="2016-06" db="EMBL/GenBank/DDBJ databases">
        <authorList>
            <person name="Kjaerup R.B."/>
            <person name="Dalgaard T.S."/>
            <person name="Juul-Madsen H.R."/>
        </authorList>
    </citation>
    <scope>NUCLEOTIDE SEQUENCE [LARGE SCALE GENOMIC DNA]</scope>
    <source>
        <strain evidence="2 3">DSM 43913</strain>
    </source>
</reference>
<proteinExistence type="predicted"/>
<dbReference type="AlphaFoldDB" id="A0A1C5G7I7"/>
<dbReference type="RefSeq" id="WP_088999547.1">
    <property type="nucleotide sequence ID" value="NZ_LT607733.1"/>
</dbReference>
<gene>
    <name evidence="2" type="ORF">GA0070610_1766</name>
</gene>
<sequence>MREFTTSAKVAQQAGDGNKLPDVKFKLDKVEMTCRAPKDAQLAYLVAAASTSRTQEDQVAAVLDFFEQTLDPMSLRVFRKRLLDTDDEFDFSDAMGIFTHVVEEWSARPTGSGSDS</sequence>